<feature type="domain" description="DUF7167" evidence="1">
    <location>
        <begin position="4"/>
        <end position="53"/>
    </location>
</feature>
<evidence type="ECO:0000313" key="2">
    <source>
        <dbReference type="EMBL" id="SUA67405.1"/>
    </source>
</evidence>
<dbReference type="Pfam" id="PF23768">
    <property type="entry name" value="DUF7167"/>
    <property type="match status" value="1"/>
</dbReference>
<name>A0A378XUF3_PAEPO</name>
<dbReference type="EMBL" id="UGSC01000001">
    <property type="protein sequence ID" value="SUA67405.1"/>
    <property type="molecule type" value="Genomic_DNA"/>
</dbReference>
<evidence type="ECO:0000313" key="3">
    <source>
        <dbReference type="EMBL" id="SUA70091.1"/>
    </source>
</evidence>
<organism evidence="2 4">
    <name type="scientific">Paenibacillus polymyxa</name>
    <name type="common">Bacillus polymyxa</name>
    <dbReference type="NCBI Taxonomy" id="1406"/>
    <lineage>
        <taxon>Bacteria</taxon>
        <taxon>Bacillati</taxon>
        <taxon>Bacillota</taxon>
        <taxon>Bacilli</taxon>
        <taxon>Bacillales</taxon>
        <taxon>Paenibacillaceae</taxon>
        <taxon>Paenibacillus</taxon>
    </lineage>
</organism>
<dbReference type="AlphaFoldDB" id="A0A378XUF3"/>
<dbReference type="GeneID" id="93350075"/>
<gene>
    <name evidence="2" type="ORF">NCTC10343_01278</name>
    <name evidence="3" type="ORF">NCTC10343_02961</name>
</gene>
<protein>
    <recommendedName>
        <fullName evidence="1">DUF7167 domain-containing protein</fullName>
    </recommendedName>
</protein>
<dbReference type="InterPro" id="IPR055591">
    <property type="entry name" value="DUF7167"/>
</dbReference>
<sequence>MLVEWKLSIGYPGACREGAVEIDDEDVEGKSREEIDQMINEAIWEDASQYIDSYPTNTDEIEEAIKRLTGGGKGE</sequence>
<dbReference type="Proteomes" id="UP000254400">
    <property type="component" value="Unassembled WGS sequence"/>
</dbReference>
<evidence type="ECO:0000313" key="4">
    <source>
        <dbReference type="Proteomes" id="UP000254400"/>
    </source>
</evidence>
<proteinExistence type="predicted"/>
<reference evidence="2 4" key="1">
    <citation type="submission" date="2018-06" db="EMBL/GenBank/DDBJ databases">
        <authorList>
            <consortium name="Pathogen Informatics"/>
            <person name="Doyle S."/>
        </authorList>
    </citation>
    <scope>NUCLEOTIDE SEQUENCE [LARGE SCALE GENOMIC DNA]</scope>
    <source>
        <strain evidence="2 4">NCTC10343</strain>
    </source>
</reference>
<dbReference type="EMBL" id="UGSC01000001">
    <property type="protein sequence ID" value="SUA70091.1"/>
    <property type="molecule type" value="Genomic_DNA"/>
</dbReference>
<dbReference type="RefSeq" id="WP_019686471.1">
    <property type="nucleotide sequence ID" value="NZ_CP036496.1"/>
</dbReference>
<evidence type="ECO:0000259" key="1">
    <source>
        <dbReference type="Pfam" id="PF23768"/>
    </source>
</evidence>
<accession>A0A378XUF3</accession>